<reference evidence="1 2" key="1">
    <citation type="submission" date="2019-12" db="EMBL/GenBank/DDBJ databases">
        <title>Genomic-based taxomic classification of the family Erythrobacteraceae.</title>
        <authorList>
            <person name="Xu L."/>
        </authorList>
    </citation>
    <scope>NUCLEOTIDE SEQUENCE [LARGE SCALE GENOMIC DNA]</scope>
    <source>
        <strain evidence="1 2">KCTC 52259</strain>
    </source>
</reference>
<keyword evidence="2" id="KW-1185">Reference proteome</keyword>
<dbReference type="SUPFAM" id="SSF52540">
    <property type="entry name" value="P-loop containing nucleoside triphosphate hydrolases"/>
    <property type="match status" value="2"/>
</dbReference>
<dbReference type="OrthoDB" id="7210594at2"/>
<proteinExistence type="predicted"/>
<dbReference type="Gene3D" id="3.40.50.300">
    <property type="entry name" value="P-loop containing nucleotide triphosphate hydrolases"/>
    <property type="match status" value="2"/>
</dbReference>
<dbReference type="Proteomes" id="UP000473531">
    <property type="component" value="Unassembled WGS sequence"/>
</dbReference>
<dbReference type="InterPro" id="IPR052922">
    <property type="entry name" value="Cytidylate_Kinase-2"/>
</dbReference>
<dbReference type="EMBL" id="WTYU01000001">
    <property type="protein sequence ID" value="MXP14680.1"/>
    <property type="molecule type" value="Genomic_DNA"/>
</dbReference>
<evidence type="ECO:0000313" key="1">
    <source>
        <dbReference type="EMBL" id="MXP14680.1"/>
    </source>
</evidence>
<organism evidence="1 2">
    <name type="scientific">Allopontixanthobacter confluentis</name>
    <dbReference type="NCBI Taxonomy" id="1849021"/>
    <lineage>
        <taxon>Bacteria</taxon>
        <taxon>Pseudomonadati</taxon>
        <taxon>Pseudomonadota</taxon>
        <taxon>Alphaproteobacteria</taxon>
        <taxon>Sphingomonadales</taxon>
        <taxon>Erythrobacteraceae</taxon>
        <taxon>Allopontixanthobacter</taxon>
    </lineage>
</organism>
<evidence type="ECO:0000313" key="2">
    <source>
        <dbReference type="Proteomes" id="UP000473531"/>
    </source>
</evidence>
<sequence length="432" mass="47349">MKSGHLTNRIPCHIGQRISIVGASGSGKTFLARRLSDVLSLPHHELDALRSATDIRAEDDSLFASRVTQLVADGAWIIDGHYRIIRGQIWHRADTVILLEYPLHHIAASLGRRYLAARRARAASAPQQNIQPSPAAAAASWRQRLQRLSKTIRERREYRKILQQPEFEHVAVIKLKSREEAENFLRSLPAVSGHAAGPAIGVPPPRVSSSNGLLIEFVGFPGSGKSTVANGLMKHGLFATRKQLAKAWTDLPTHQKLLVTLGLAAKPALVWSALRFLAANKSLKSDVLNRMARILVMSQWQLQNRQAIMLDQGMLQHLMSIHFASGQKSSASANMAPLIRQLFKGRDTHIIVLEISPRYAAQRIAGREAGFSRFDGLDAPHIAHLLQQSIELPREIANAARSAGLNVVEVDASLPVSDIIAALKGKLLPAIA</sequence>
<name>A0A6L7GGF3_9SPHN</name>
<accession>A0A6L7GGF3</accession>
<dbReference type="PANTHER" id="PTHR37816">
    <property type="entry name" value="YALI0E33011P"/>
    <property type="match status" value="1"/>
</dbReference>
<gene>
    <name evidence="1" type="ORF">GRI44_07940</name>
</gene>
<comment type="caution">
    <text evidence="1">The sequence shown here is derived from an EMBL/GenBank/DDBJ whole genome shotgun (WGS) entry which is preliminary data.</text>
</comment>
<dbReference type="PANTHER" id="PTHR37816:SF1">
    <property type="entry name" value="TOXIN"/>
    <property type="match status" value="1"/>
</dbReference>
<dbReference type="RefSeq" id="WP_160600960.1">
    <property type="nucleotide sequence ID" value="NZ_WTYU01000001.1"/>
</dbReference>
<dbReference type="AlphaFoldDB" id="A0A6L7GGF3"/>
<protein>
    <submittedName>
        <fullName evidence="1">AAA family ATPase</fullName>
    </submittedName>
</protein>
<dbReference type="InterPro" id="IPR027417">
    <property type="entry name" value="P-loop_NTPase"/>
</dbReference>